<dbReference type="SUPFAM" id="SSF56801">
    <property type="entry name" value="Acetyl-CoA synthetase-like"/>
    <property type="match status" value="1"/>
</dbReference>
<dbReference type="OrthoDB" id="329835at2759"/>
<feature type="non-terminal residue" evidence="3">
    <location>
        <position position="517"/>
    </location>
</feature>
<dbReference type="InterPro" id="IPR045851">
    <property type="entry name" value="AMP-bd_C_sf"/>
</dbReference>
<dbReference type="GO" id="GO:0031177">
    <property type="term" value="F:phosphopantetheine binding"/>
    <property type="evidence" value="ECO:0007669"/>
    <property type="project" value="TreeGrafter"/>
</dbReference>
<dbReference type="InterPro" id="IPR000873">
    <property type="entry name" value="AMP-dep_synth/lig_dom"/>
</dbReference>
<reference evidence="3" key="1">
    <citation type="submission" date="2022-07" db="EMBL/GenBank/DDBJ databases">
        <title>Phylogenomic reconstructions and comparative analyses of Kickxellomycotina fungi.</title>
        <authorList>
            <person name="Reynolds N.K."/>
            <person name="Stajich J.E."/>
            <person name="Barry K."/>
            <person name="Grigoriev I.V."/>
            <person name="Crous P."/>
            <person name="Smith M.E."/>
        </authorList>
    </citation>
    <scope>NUCLEOTIDE SEQUENCE</scope>
    <source>
        <strain evidence="3">RSA 861</strain>
    </source>
</reference>
<dbReference type="Pfam" id="PF00501">
    <property type="entry name" value="AMP-binding"/>
    <property type="match status" value="1"/>
</dbReference>
<feature type="domain" description="Carrier" evidence="2">
    <location>
        <begin position="409"/>
        <end position="482"/>
    </location>
</feature>
<proteinExistence type="predicted"/>
<gene>
    <name evidence="3" type="ORF">IWQ60_012566</name>
</gene>
<evidence type="ECO:0000259" key="2">
    <source>
        <dbReference type="PROSITE" id="PS50075"/>
    </source>
</evidence>
<dbReference type="PANTHER" id="PTHR45527:SF1">
    <property type="entry name" value="FATTY ACID SYNTHASE"/>
    <property type="match status" value="1"/>
</dbReference>
<name>A0A9W7ZGL9_9FUNG</name>
<keyword evidence="1" id="KW-0436">Ligase</keyword>
<dbReference type="Pfam" id="PF13193">
    <property type="entry name" value="AMP-binding_C"/>
    <property type="match status" value="1"/>
</dbReference>
<dbReference type="PROSITE" id="PS00455">
    <property type="entry name" value="AMP_BINDING"/>
    <property type="match status" value="1"/>
</dbReference>
<dbReference type="GO" id="GO:0043041">
    <property type="term" value="P:amino acid activation for nonribosomal peptide biosynthetic process"/>
    <property type="evidence" value="ECO:0007669"/>
    <property type="project" value="TreeGrafter"/>
</dbReference>
<evidence type="ECO:0000313" key="3">
    <source>
        <dbReference type="EMBL" id="KAJ1903564.1"/>
    </source>
</evidence>
<keyword evidence="4" id="KW-1185">Reference proteome</keyword>
<dbReference type="GO" id="GO:0005737">
    <property type="term" value="C:cytoplasm"/>
    <property type="evidence" value="ECO:0007669"/>
    <property type="project" value="TreeGrafter"/>
</dbReference>
<dbReference type="Gene3D" id="3.30.300.30">
    <property type="match status" value="1"/>
</dbReference>
<accession>A0A9W7ZGL9</accession>
<dbReference type="CDD" id="cd05930">
    <property type="entry name" value="A_NRPS"/>
    <property type="match status" value="1"/>
</dbReference>
<dbReference type="InterPro" id="IPR025110">
    <property type="entry name" value="AMP-bd_C"/>
</dbReference>
<organism evidence="3 4">
    <name type="scientific">Tieghemiomyces parasiticus</name>
    <dbReference type="NCBI Taxonomy" id="78921"/>
    <lineage>
        <taxon>Eukaryota</taxon>
        <taxon>Fungi</taxon>
        <taxon>Fungi incertae sedis</taxon>
        <taxon>Zoopagomycota</taxon>
        <taxon>Kickxellomycotina</taxon>
        <taxon>Dimargaritomycetes</taxon>
        <taxon>Dimargaritales</taxon>
        <taxon>Dimargaritaceae</taxon>
        <taxon>Tieghemiomyces</taxon>
    </lineage>
</organism>
<comment type="caution">
    <text evidence="3">The sequence shown here is derived from an EMBL/GenBank/DDBJ whole genome shotgun (WGS) entry which is preliminary data.</text>
</comment>
<dbReference type="PANTHER" id="PTHR45527">
    <property type="entry name" value="NONRIBOSOMAL PEPTIDE SYNTHETASE"/>
    <property type="match status" value="1"/>
</dbReference>
<dbReference type="Pfam" id="PF00550">
    <property type="entry name" value="PP-binding"/>
    <property type="match status" value="1"/>
</dbReference>
<protein>
    <recommendedName>
        <fullName evidence="2">Carrier domain-containing protein</fullName>
    </recommendedName>
</protein>
<dbReference type="InterPro" id="IPR042099">
    <property type="entry name" value="ANL_N_sf"/>
</dbReference>
<dbReference type="EMBL" id="JANBPT010002146">
    <property type="protein sequence ID" value="KAJ1903564.1"/>
    <property type="molecule type" value="Genomic_DNA"/>
</dbReference>
<dbReference type="GO" id="GO:0016874">
    <property type="term" value="F:ligase activity"/>
    <property type="evidence" value="ECO:0007669"/>
    <property type="project" value="UniProtKB-KW"/>
</dbReference>
<dbReference type="Proteomes" id="UP001150569">
    <property type="component" value="Unassembled WGS sequence"/>
</dbReference>
<dbReference type="SUPFAM" id="SSF47336">
    <property type="entry name" value="ACP-like"/>
    <property type="match status" value="1"/>
</dbReference>
<evidence type="ECO:0000256" key="1">
    <source>
        <dbReference type="ARBA" id="ARBA00022598"/>
    </source>
</evidence>
<dbReference type="InterPro" id="IPR036736">
    <property type="entry name" value="ACP-like_sf"/>
</dbReference>
<dbReference type="InterPro" id="IPR009081">
    <property type="entry name" value="PP-bd_ACP"/>
</dbReference>
<dbReference type="Gene3D" id="1.10.1200.10">
    <property type="entry name" value="ACP-like"/>
    <property type="match status" value="1"/>
</dbReference>
<dbReference type="PROSITE" id="PS50075">
    <property type="entry name" value="CARRIER"/>
    <property type="match status" value="1"/>
</dbReference>
<dbReference type="GO" id="GO:0044550">
    <property type="term" value="P:secondary metabolite biosynthetic process"/>
    <property type="evidence" value="ECO:0007669"/>
    <property type="project" value="TreeGrafter"/>
</dbReference>
<sequence>MDANNAPDRLLYMVDLLDDPWVVTHSTTSDLAAKLGLTPERVIYTDHVLTNSAQEVNVRPPLNHNPASLAYIVFTSGTTGRPKGVQVSHRALVNFILAANERLQLPSNSRWLQTASISVDGIHPELLSTFHVGGTLVLHDGELLEGLLRVSGCSLVPSVLAAINSAHYPNLSSIIVGADSLPLSVARNWCTQVRLHNFYGPSEATIACLTKFVVLAGMVTVGTPLSNVQCHIVDNQLRPVPVGVIGEICIGGVGVSEGYWKQPDLTKKVFLANPFGSGRLYRTGDLGYWLANGEVQVLGRKDFQVKLRGFRIELGEIESTCQFFPGVANAVALVKDKCLAVYVSPTDVKIEALKEHIAAKLPHYMVPEVVVSMEALPLTSIGKVDRRALQALPLPQGPDLDGSDDLPVSKTFATLQHALIETLNVDPARVVPSASFLRLGGDSISAIQFSSRCKKYGLKLTVADILKHPMLTRLEQCAESILDTSESKPQMDPSGPISPTAVMRQVIPSMRYVNHFN</sequence>
<evidence type="ECO:0000313" key="4">
    <source>
        <dbReference type="Proteomes" id="UP001150569"/>
    </source>
</evidence>
<dbReference type="Gene3D" id="3.40.50.12780">
    <property type="entry name" value="N-terminal domain of ligase-like"/>
    <property type="match status" value="1"/>
</dbReference>
<dbReference type="InterPro" id="IPR020845">
    <property type="entry name" value="AMP-binding_CS"/>
</dbReference>
<dbReference type="AlphaFoldDB" id="A0A9W7ZGL9"/>